<dbReference type="AlphaFoldDB" id="A0A0F6VZF5"/>
<accession>A0A0F6VZF5</accession>
<dbReference type="EMBL" id="CP011125">
    <property type="protein sequence ID" value="AKF03396.1"/>
    <property type="molecule type" value="Genomic_DNA"/>
</dbReference>
<evidence type="ECO:0000313" key="1">
    <source>
        <dbReference type="EMBL" id="AKF03396.1"/>
    </source>
</evidence>
<dbReference type="STRING" id="927083.DB32_000545"/>
<dbReference type="Proteomes" id="UP000034883">
    <property type="component" value="Chromosome"/>
</dbReference>
<evidence type="ECO:0000313" key="2">
    <source>
        <dbReference type="Proteomes" id="UP000034883"/>
    </source>
</evidence>
<reference evidence="1 2" key="1">
    <citation type="submission" date="2015-03" db="EMBL/GenBank/DDBJ databases">
        <title>Genome assembly of Sandaracinus amylolyticus DSM 53668.</title>
        <authorList>
            <person name="Sharma G."/>
            <person name="Subramanian S."/>
        </authorList>
    </citation>
    <scope>NUCLEOTIDE SEQUENCE [LARGE SCALE GENOMIC DNA]</scope>
    <source>
        <strain evidence="1 2">DSM 53668</strain>
    </source>
</reference>
<dbReference type="KEGG" id="samy:DB32_000545"/>
<keyword evidence="2" id="KW-1185">Reference proteome</keyword>
<sequence>MRGEVEQELAIRAFRAAQVGPLRRAFGGIRTNRVSRGEGALLGANRSEDRALYVAVQLLGTSAAVVPTTFGSTGAGRGSGLTEVLMADDDVADFVLLPGDELWAVQGTLDVATYVISEVTF</sequence>
<gene>
    <name evidence="1" type="ORF">DB32_000545</name>
</gene>
<protein>
    <submittedName>
        <fullName evidence="1">Uncharacterized protein</fullName>
    </submittedName>
</protein>
<organism evidence="1 2">
    <name type="scientific">Sandaracinus amylolyticus</name>
    <dbReference type="NCBI Taxonomy" id="927083"/>
    <lineage>
        <taxon>Bacteria</taxon>
        <taxon>Pseudomonadati</taxon>
        <taxon>Myxococcota</taxon>
        <taxon>Polyangia</taxon>
        <taxon>Polyangiales</taxon>
        <taxon>Sandaracinaceae</taxon>
        <taxon>Sandaracinus</taxon>
    </lineage>
</organism>
<name>A0A0F6VZF5_9BACT</name>
<dbReference type="RefSeq" id="WP_053230847.1">
    <property type="nucleotide sequence ID" value="NZ_CP011125.1"/>
</dbReference>
<proteinExistence type="predicted"/>